<evidence type="ECO:0000313" key="1">
    <source>
        <dbReference type="EMBL" id="KAK4109265.1"/>
    </source>
</evidence>
<proteinExistence type="predicted"/>
<organism evidence="1 2">
    <name type="scientific">Canariomyces notabilis</name>
    <dbReference type="NCBI Taxonomy" id="2074819"/>
    <lineage>
        <taxon>Eukaryota</taxon>
        <taxon>Fungi</taxon>
        <taxon>Dikarya</taxon>
        <taxon>Ascomycota</taxon>
        <taxon>Pezizomycotina</taxon>
        <taxon>Sordariomycetes</taxon>
        <taxon>Sordariomycetidae</taxon>
        <taxon>Sordariales</taxon>
        <taxon>Chaetomiaceae</taxon>
        <taxon>Canariomyces</taxon>
    </lineage>
</organism>
<gene>
    <name evidence="1" type="ORF">N656DRAFT_801061</name>
</gene>
<dbReference type="GeneID" id="89942200"/>
<reference evidence="1" key="1">
    <citation type="journal article" date="2023" name="Mol. Phylogenet. Evol.">
        <title>Genome-scale phylogeny and comparative genomics of the fungal order Sordariales.</title>
        <authorList>
            <person name="Hensen N."/>
            <person name="Bonometti L."/>
            <person name="Westerberg I."/>
            <person name="Brannstrom I.O."/>
            <person name="Guillou S."/>
            <person name="Cros-Aarteil S."/>
            <person name="Calhoun S."/>
            <person name="Haridas S."/>
            <person name="Kuo A."/>
            <person name="Mondo S."/>
            <person name="Pangilinan J."/>
            <person name="Riley R."/>
            <person name="LaButti K."/>
            <person name="Andreopoulos B."/>
            <person name="Lipzen A."/>
            <person name="Chen C."/>
            <person name="Yan M."/>
            <person name="Daum C."/>
            <person name="Ng V."/>
            <person name="Clum A."/>
            <person name="Steindorff A."/>
            <person name="Ohm R.A."/>
            <person name="Martin F."/>
            <person name="Silar P."/>
            <person name="Natvig D.O."/>
            <person name="Lalanne C."/>
            <person name="Gautier V."/>
            <person name="Ament-Velasquez S.L."/>
            <person name="Kruys A."/>
            <person name="Hutchinson M.I."/>
            <person name="Powell A.J."/>
            <person name="Barry K."/>
            <person name="Miller A.N."/>
            <person name="Grigoriev I.V."/>
            <person name="Debuchy R."/>
            <person name="Gladieux P."/>
            <person name="Hiltunen Thoren M."/>
            <person name="Johannesson H."/>
        </authorList>
    </citation>
    <scope>NUCLEOTIDE SEQUENCE</scope>
    <source>
        <strain evidence="1">CBS 508.74</strain>
    </source>
</reference>
<reference evidence="1" key="2">
    <citation type="submission" date="2023-05" db="EMBL/GenBank/DDBJ databases">
        <authorList>
            <consortium name="Lawrence Berkeley National Laboratory"/>
            <person name="Steindorff A."/>
            <person name="Hensen N."/>
            <person name="Bonometti L."/>
            <person name="Westerberg I."/>
            <person name="Brannstrom I.O."/>
            <person name="Guillou S."/>
            <person name="Cros-Aarteil S."/>
            <person name="Calhoun S."/>
            <person name="Haridas S."/>
            <person name="Kuo A."/>
            <person name="Mondo S."/>
            <person name="Pangilinan J."/>
            <person name="Riley R."/>
            <person name="Labutti K."/>
            <person name="Andreopoulos B."/>
            <person name="Lipzen A."/>
            <person name="Chen C."/>
            <person name="Yanf M."/>
            <person name="Daum C."/>
            <person name="Ng V."/>
            <person name="Clum A."/>
            <person name="Ohm R."/>
            <person name="Martin F."/>
            <person name="Silar P."/>
            <person name="Natvig D."/>
            <person name="Lalanne C."/>
            <person name="Gautier V."/>
            <person name="Ament-Velasquez S.L."/>
            <person name="Kruys A."/>
            <person name="Hutchinson M.I."/>
            <person name="Powell A.J."/>
            <person name="Barry K."/>
            <person name="Miller A.N."/>
            <person name="Grigoriev I.V."/>
            <person name="Debuchy R."/>
            <person name="Gladieux P."/>
            <person name="Thoren M.H."/>
            <person name="Johannesson H."/>
        </authorList>
    </citation>
    <scope>NUCLEOTIDE SEQUENCE</scope>
    <source>
        <strain evidence="1">CBS 508.74</strain>
    </source>
</reference>
<comment type="caution">
    <text evidence="1">The sequence shown here is derived from an EMBL/GenBank/DDBJ whole genome shotgun (WGS) entry which is preliminary data.</text>
</comment>
<dbReference type="AlphaFoldDB" id="A0AAN6QJG7"/>
<name>A0AAN6QJG7_9PEZI</name>
<accession>A0AAN6QJG7</accession>
<keyword evidence="2" id="KW-1185">Reference proteome</keyword>
<protein>
    <submittedName>
        <fullName evidence="1">Uncharacterized protein</fullName>
    </submittedName>
</protein>
<dbReference type="EMBL" id="MU853357">
    <property type="protein sequence ID" value="KAK4109265.1"/>
    <property type="molecule type" value="Genomic_DNA"/>
</dbReference>
<sequence>MPGQYLEVPPKQDGIGRQRSLVVAKPHLQEIPSRCIGANQLNSLLMEVFPEGGYDVDIDQNVYKIRAPREISPFRSKWKCSDPVADYQPMGHTFERK</sequence>
<dbReference type="Proteomes" id="UP001302812">
    <property type="component" value="Unassembled WGS sequence"/>
</dbReference>
<dbReference type="RefSeq" id="XP_064666835.1">
    <property type="nucleotide sequence ID" value="XM_064818075.1"/>
</dbReference>
<evidence type="ECO:0000313" key="2">
    <source>
        <dbReference type="Proteomes" id="UP001302812"/>
    </source>
</evidence>